<gene>
    <name evidence="1" type="ORF">VH12019_00064</name>
</gene>
<evidence type="ECO:0000313" key="1">
    <source>
        <dbReference type="EMBL" id="QHJ74391.1"/>
    </source>
</evidence>
<reference evidence="1 2" key="1">
    <citation type="submission" date="2019-12" db="EMBL/GenBank/DDBJ databases">
        <authorList>
            <person name="Harris M."/>
            <person name="Ho T.C."/>
            <person name="Fruchtman H."/>
            <person name="Garin M."/>
            <person name="Kubatin V."/>
            <person name="Lu T."/>
            <person name="Xue L."/>
            <person name="Marr M.T."/>
        </authorList>
    </citation>
    <scope>NUCLEOTIDE SEQUENCE [LARGE SCALE GENOMIC DNA]</scope>
</reference>
<sequence length="127" mass="14938">MNDNELKGLPTDIDLLETAIHLLKAKPYDQRRLEHLANVMSRVQPQVLKRKAELDCWAVKPFTRMDMKKLQIVPTNGVFYQDQLIHTYDKDAQAFHMLDYFKENDIKSYGEFLDHLSELENKVCTQV</sequence>
<evidence type="ECO:0000313" key="2">
    <source>
        <dbReference type="Proteomes" id="UP000464957"/>
    </source>
</evidence>
<proteinExistence type="predicted"/>
<protein>
    <submittedName>
        <fullName evidence="1">Uncharacterized protein</fullName>
    </submittedName>
</protein>
<name>A0A6B9SUB0_9CAUD</name>
<dbReference type="EMBL" id="MN794232">
    <property type="protein sequence ID" value="QHJ74391.1"/>
    <property type="molecule type" value="Genomic_DNA"/>
</dbReference>
<dbReference type="Proteomes" id="UP000464957">
    <property type="component" value="Segment"/>
</dbReference>
<organism evidence="1 2">
    <name type="scientific">Vibrio phage VH1_2019</name>
    <dbReference type="NCBI Taxonomy" id="2686307"/>
    <lineage>
        <taxon>Viruses</taxon>
        <taxon>Duplodnaviria</taxon>
        <taxon>Heunggongvirae</taxon>
        <taxon>Uroviricota</taxon>
        <taxon>Caudoviricetes</taxon>
        <taxon>Pantevenvirales</taxon>
        <taxon>Straboviridae</taxon>
        <taxon>Schizotequatrovirus</taxon>
        <taxon>Schizotequatrovirus KVP40</taxon>
    </lineage>
</organism>
<accession>A0A6B9SUB0</accession>